<proteinExistence type="predicted"/>
<accession>A0A4V2UZU6</accession>
<name>A0A4V2UZU6_9HYPH</name>
<dbReference type="EMBL" id="SMAK01000002">
    <property type="protein sequence ID" value="TCT12723.1"/>
    <property type="molecule type" value="Genomic_DNA"/>
</dbReference>
<keyword evidence="2" id="KW-1185">Reference proteome</keyword>
<dbReference type="AlphaFoldDB" id="A0A4V2UZU6"/>
<comment type="caution">
    <text evidence="1">The sequence shown here is derived from an EMBL/GenBank/DDBJ whole genome shotgun (WGS) entry which is preliminary data.</text>
</comment>
<dbReference type="InterPro" id="IPR021955">
    <property type="entry name" value="DUF3572"/>
</dbReference>
<dbReference type="OrthoDB" id="7356934at2"/>
<dbReference type="Pfam" id="PF12096">
    <property type="entry name" value="DUF3572"/>
    <property type="match status" value="1"/>
</dbReference>
<dbReference type="RefSeq" id="WP_132805484.1">
    <property type="nucleotide sequence ID" value="NZ_SMAK01000002.1"/>
</dbReference>
<protein>
    <submittedName>
        <fullName evidence="1">Uncharacterized protein DUF3572</fullName>
    </submittedName>
</protein>
<gene>
    <name evidence="1" type="ORF">EDC22_102409</name>
</gene>
<sequence length="94" mass="10074">MLDDRTREAAEALALQALSFLARDPQRIGGFLASSGLEADQLRLAAQEPGFFAAVLGHLMSDEPMLLMFAEDAGVEPQAIPAAHRLLNGPVFEP</sequence>
<evidence type="ECO:0000313" key="2">
    <source>
        <dbReference type="Proteomes" id="UP000295678"/>
    </source>
</evidence>
<dbReference type="Proteomes" id="UP000295678">
    <property type="component" value="Unassembled WGS sequence"/>
</dbReference>
<evidence type="ECO:0000313" key="1">
    <source>
        <dbReference type="EMBL" id="TCT12723.1"/>
    </source>
</evidence>
<reference evidence="1 2" key="1">
    <citation type="submission" date="2019-03" db="EMBL/GenBank/DDBJ databases">
        <title>Genomic Encyclopedia of Type Strains, Phase IV (KMG-IV): sequencing the most valuable type-strain genomes for metagenomic binning, comparative biology and taxonomic classification.</title>
        <authorList>
            <person name="Goeker M."/>
        </authorList>
    </citation>
    <scope>NUCLEOTIDE SEQUENCE [LARGE SCALE GENOMIC DNA]</scope>
    <source>
        <strain evidence="1 2">DSM 19345</strain>
    </source>
</reference>
<organism evidence="1 2">
    <name type="scientific">Tepidamorphus gemmatus</name>
    <dbReference type="NCBI Taxonomy" id="747076"/>
    <lineage>
        <taxon>Bacteria</taxon>
        <taxon>Pseudomonadati</taxon>
        <taxon>Pseudomonadota</taxon>
        <taxon>Alphaproteobacteria</taxon>
        <taxon>Hyphomicrobiales</taxon>
        <taxon>Tepidamorphaceae</taxon>
        <taxon>Tepidamorphus</taxon>
    </lineage>
</organism>